<dbReference type="InterPro" id="IPR016181">
    <property type="entry name" value="Acyl_CoA_acyltransferase"/>
</dbReference>
<evidence type="ECO:0000259" key="1">
    <source>
        <dbReference type="PROSITE" id="PS51186"/>
    </source>
</evidence>
<dbReference type="Pfam" id="PF13302">
    <property type="entry name" value="Acetyltransf_3"/>
    <property type="match status" value="1"/>
</dbReference>
<dbReference type="PROSITE" id="PS51186">
    <property type="entry name" value="GNAT"/>
    <property type="match status" value="1"/>
</dbReference>
<sequence length="174" mass="18963">MIPPTLETARLRLRAVRLDDFDPLYAGLCDPAVNRYLGGTPAREEFWGKLLRIPGQWALDGFGVFVVADRATDVAIGQTGLARFRRDMTPGFGDEPEHSWIIGQGAGRGLATEAATAALAWMERTHAPERTVCLAHPDNAASLRVAAKLGYRAFDRTLYKGAPAMLLERTGAAR</sequence>
<organism evidence="2 3">
    <name type="scientific">Sphingomonas jejuensis</name>
    <dbReference type="NCBI Taxonomy" id="904715"/>
    <lineage>
        <taxon>Bacteria</taxon>
        <taxon>Pseudomonadati</taxon>
        <taxon>Pseudomonadota</taxon>
        <taxon>Alphaproteobacteria</taxon>
        <taxon>Sphingomonadales</taxon>
        <taxon>Sphingomonadaceae</taxon>
        <taxon>Sphingomonas</taxon>
    </lineage>
</organism>
<dbReference type="Proteomes" id="UP000734218">
    <property type="component" value="Unassembled WGS sequence"/>
</dbReference>
<accession>A0ABX0XKA8</accession>
<dbReference type="RefSeq" id="WP_167953733.1">
    <property type="nucleotide sequence ID" value="NZ_JAATJE010000001.1"/>
</dbReference>
<dbReference type="InterPro" id="IPR051531">
    <property type="entry name" value="N-acetyltransferase"/>
</dbReference>
<proteinExistence type="predicted"/>
<evidence type="ECO:0000313" key="2">
    <source>
        <dbReference type="EMBL" id="NJC33792.1"/>
    </source>
</evidence>
<protein>
    <submittedName>
        <fullName evidence="2">RimJ/RimL family protein N-acetyltransferase</fullName>
    </submittedName>
</protein>
<comment type="caution">
    <text evidence="2">The sequence shown here is derived from an EMBL/GenBank/DDBJ whole genome shotgun (WGS) entry which is preliminary data.</text>
</comment>
<name>A0ABX0XKA8_9SPHN</name>
<dbReference type="InterPro" id="IPR000182">
    <property type="entry name" value="GNAT_dom"/>
</dbReference>
<feature type="domain" description="N-acetyltransferase" evidence="1">
    <location>
        <begin position="11"/>
        <end position="170"/>
    </location>
</feature>
<dbReference type="EMBL" id="JAATJE010000001">
    <property type="protein sequence ID" value="NJC33792.1"/>
    <property type="molecule type" value="Genomic_DNA"/>
</dbReference>
<keyword evidence="3" id="KW-1185">Reference proteome</keyword>
<dbReference type="PANTHER" id="PTHR43792">
    <property type="entry name" value="GNAT FAMILY, PUTATIVE (AFU_ORTHOLOGUE AFUA_3G00765)-RELATED-RELATED"/>
    <property type="match status" value="1"/>
</dbReference>
<evidence type="ECO:0000313" key="3">
    <source>
        <dbReference type="Proteomes" id="UP000734218"/>
    </source>
</evidence>
<reference evidence="2 3" key="1">
    <citation type="submission" date="2020-03" db="EMBL/GenBank/DDBJ databases">
        <title>Genomic Encyclopedia of Type Strains, Phase IV (KMG-IV): sequencing the most valuable type-strain genomes for metagenomic binning, comparative biology and taxonomic classification.</title>
        <authorList>
            <person name="Goeker M."/>
        </authorList>
    </citation>
    <scope>NUCLEOTIDE SEQUENCE [LARGE SCALE GENOMIC DNA]</scope>
    <source>
        <strain evidence="2 3">DSM 27651</strain>
    </source>
</reference>
<dbReference type="Gene3D" id="3.40.630.30">
    <property type="match status" value="1"/>
</dbReference>
<dbReference type="PANTHER" id="PTHR43792:SF16">
    <property type="entry name" value="N-ACETYLTRANSFERASE DOMAIN-CONTAINING PROTEIN"/>
    <property type="match status" value="1"/>
</dbReference>
<gene>
    <name evidence="2" type="ORF">GGR88_001266</name>
</gene>
<dbReference type="SUPFAM" id="SSF55729">
    <property type="entry name" value="Acyl-CoA N-acyltransferases (Nat)"/>
    <property type="match status" value="1"/>
</dbReference>